<dbReference type="AlphaFoldDB" id="A0A6A4H8G0"/>
<feature type="compositionally biased region" description="Acidic residues" evidence="1">
    <location>
        <begin position="193"/>
        <end position="223"/>
    </location>
</feature>
<evidence type="ECO:0000313" key="3">
    <source>
        <dbReference type="Proteomes" id="UP000799118"/>
    </source>
</evidence>
<gene>
    <name evidence="2" type="ORF">BT96DRAFT_943193</name>
</gene>
<accession>A0A6A4H8G0</accession>
<organism evidence="2 3">
    <name type="scientific">Gymnopus androsaceus JB14</name>
    <dbReference type="NCBI Taxonomy" id="1447944"/>
    <lineage>
        <taxon>Eukaryota</taxon>
        <taxon>Fungi</taxon>
        <taxon>Dikarya</taxon>
        <taxon>Basidiomycota</taxon>
        <taxon>Agaricomycotina</taxon>
        <taxon>Agaricomycetes</taxon>
        <taxon>Agaricomycetidae</taxon>
        <taxon>Agaricales</taxon>
        <taxon>Marasmiineae</taxon>
        <taxon>Omphalotaceae</taxon>
        <taxon>Gymnopus</taxon>
    </lineage>
</organism>
<dbReference type="Proteomes" id="UP000799118">
    <property type="component" value="Unassembled WGS sequence"/>
</dbReference>
<proteinExistence type="predicted"/>
<name>A0A6A4H8G0_9AGAR</name>
<feature type="region of interest" description="Disordered" evidence="1">
    <location>
        <begin position="182"/>
        <end position="223"/>
    </location>
</feature>
<evidence type="ECO:0000313" key="2">
    <source>
        <dbReference type="EMBL" id="KAE9394361.1"/>
    </source>
</evidence>
<reference evidence="2" key="1">
    <citation type="journal article" date="2019" name="Environ. Microbiol.">
        <title>Fungal ecological strategies reflected in gene transcription - a case study of two litter decomposers.</title>
        <authorList>
            <person name="Barbi F."/>
            <person name="Kohler A."/>
            <person name="Barry K."/>
            <person name="Baskaran P."/>
            <person name="Daum C."/>
            <person name="Fauchery L."/>
            <person name="Ihrmark K."/>
            <person name="Kuo A."/>
            <person name="LaButti K."/>
            <person name="Lipzen A."/>
            <person name="Morin E."/>
            <person name="Grigoriev I.V."/>
            <person name="Henrissat B."/>
            <person name="Lindahl B."/>
            <person name="Martin F."/>
        </authorList>
    </citation>
    <scope>NUCLEOTIDE SEQUENCE</scope>
    <source>
        <strain evidence="2">JB14</strain>
    </source>
</reference>
<sequence>MVRLKSIKTNVTTEEEQATKRREQLRLASQRYRLSAVQLNDDEVLHRKAARKKTAGSSTQLMSWIWMAGDASGKSTDEALFDGLRVEFCKAYARVRRWREQVQLVQAEMSYCLGSLEYQAKEWERRTVVPQFSGEHAEGATAYAHKQAAVCRIVADNFRVLWAHYLIGSNLESMVSIGSSLSTSTDVHMHGDESDDELGGSDLEGNNDGEQDVNDDEDGDDTL</sequence>
<dbReference type="EMBL" id="ML769551">
    <property type="protein sequence ID" value="KAE9394361.1"/>
    <property type="molecule type" value="Genomic_DNA"/>
</dbReference>
<evidence type="ECO:0000256" key="1">
    <source>
        <dbReference type="SAM" id="MobiDB-lite"/>
    </source>
</evidence>
<dbReference type="OrthoDB" id="3263473at2759"/>
<protein>
    <submittedName>
        <fullName evidence="2">Uncharacterized protein</fullName>
    </submittedName>
</protein>
<keyword evidence="3" id="KW-1185">Reference proteome</keyword>